<dbReference type="RefSeq" id="WP_326454194.1">
    <property type="nucleotide sequence ID" value="NZ_JAYMFH010000001.1"/>
</dbReference>
<name>A0ABU6IWB8_9ACTN</name>
<dbReference type="PANTHER" id="PTHR30204">
    <property type="entry name" value="REDOX-CYCLING DRUG-SENSING TRANSCRIPTIONAL ACTIVATOR SOXR"/>
    <property type="match status" value="1"/>
</dbReference>
<evidence type="ECO:0000256" key="2">
    <source>
        <dbReference type="ARBA" id="ARBA00023125"/>
    </source>
</evidence>
<keyword evidence="3" id="KW-0010">Activator</keyword>
<comment type="caution">
    <text evidence="7">The sequence shown here is derived from an EMBL/GenBank/DDBJ whole genome shotgun (WGS) entry which is preliminary data.</text>
</comment>
<dbReference type="Pfam" id="PF07739">
    <property type="entry name" value="TipAS"/>
    <property type="match status" value="1"/>
</dbReference>
<keyword evidence="5" id="KW-0175">Coiled coil</keyword>
<dbReference type="SUPFAM" id="SSF46955">
    <property type="entry name" value="Putative DNA-binding domain"/>
    <property type="match status" value="1"/>
</dbReference>
<dbReference type="EMBL" id="JAYMFH010000001">
    <property type="protein sequence ID" value="MEC4293932.1"/>
    <property type="molecule type" value="Genomic_DNA"/>
</dbReference>
<dbReference type="Pfam" id="PF13411">
    <property type="entry name" value="MerR_1"/>
    <property type="match status" value="1"/>
</dbReference>
<gene>
    <name evidence="7" type="ORF">VJ920_01245</name>
</gene>
<dbReference type="InterPro" id="IPR012925">
    <property type="entry name" value="TipAS_dom"/>
</dbReference>
<evidence type="ECO:0000256" key="4">
    <source>
        <dbReference type="ARBA" id="ARBA00023163"/>
    </source>
</evidence>
<proteinExistence type="predicted"/>
<feature type="coiled-coil region" evidence="5">
    <location>
        <begin position="79"/>
        <end position="113"/>
    </location>
</feature>
<dbReference type="SMART" id="SM00422">
    <property type="entry name" value="HTH_MERR"/>
    <property type="match status" value="1"/>
</dbReference>
<feature type="domain" description="HTH merR-type" evidence="6">
    <location>
        <begin position="5"/>
        <end position="73"/>
    </location>
</feature>
<dbReference type="InterPro" id="IPR000551">
    <property type="entry name" value="MerR-type_HTH_dom"/>
</dbReference>
<dbReference type="CDD" id="cd01106">
    <property type="entry name" value="HTH_TipAL-Mta"/>
    <property type="match status" value="1"/>
</dbReference>
<dbReference type="Proteomes" id="UP001343724">
    <property type="component" value="Unassembled WGS sequence"/>
</dbReference>
<organism evidence="7 8">
    <name type="scientific">Adlercreutzia shanghongiae</name>
    <dbReference type="NCBI Taxonomy" id="3111773"/>
    <lineage>
        <taxon>Bacteria</taxon>
        <taxon>Bacillati</taxon>
        <taxon>Actinomycetota</taxon>
        <taxon>Coriobacteriia</taxon>
        <taxon>Eggerthellales</taxon>
        <taxon>Eggerthellaceae</taxon>
        <taxon>Adlercreutzia</taxon>
    </lineage>
</organism>
<dbReference type="SUPFAM" id="SSF89082">
    <property type="entry name" value="Antibiotic binding domain of TipA-like multidrug resistance regulators"/>
    <property type="match status" value="1"/>
</dbReference>
<evidence type="ECO:0000256" key="3">
    <source>
        <dbReference type="ARBA" id="ARBA00023159"/>
    </source>
</evidence>
<evidence type="ECO:0000313" key="8">
    <source>
        <dbReference type="Proteomes" id="UP001343724"/>
    </source>
</evidence>
<reference evidence="7 8" key="1">
    <citation type="submission" date="2024-01" db="EMBL/GenBank/DDBJ databases">
        <title>novel species in genus Adlercreutzia.</title>
        <authorList>
            <person name="Liu X."/>
        </authorList>
    </citation>
    <scope>NUCLEOTIDE SEQUENCE [LARGE SCALE GENOMIC DNA]</scope>
    <source>
        <strain evidence="7 8">R22</strain>
    </source>
</reference>
<protein>
    <submittedName>
        <fullName evidence="7">MerR family transcriptional regulator</fullName>
    </submittedName>
</protein>
<dbReference type="InterPro" id="IPR009061">
    <property type="entry name" value="DNA-bd_dom_put_sf"/>
</dbReference>
<dbReference type="PROSITE" id="PS50937">
    <property type="entry name" value="HTH_MERR_2"/>
    <property type="match status" value="1"/>
</dbReference>
<evidence type="ECO:0000256" key="5">
    <source>
        <dbReference type="SAM" id="Coils"/>
    </source>
</evidence>
<keyword evidence="1" id="KW-0805">Transcription regulation</keyword>
<dbReference type="InterPro" id="IPR047057">
    <property type="entry name" value="MerR_fam"/>
</dbReference>
<accession>A0ABU6IWB8</accession>
<evidence type="ECO:0000259" key="6">
    <source>
        <dbReference type="PROSITE" id="PS50937"/>
    </source>
</evidence>
<keyword evidence="8" id="KW-1185">Reference proteome</keyword>
<dbReference type="Gene3D" id="1.10.490.50">
    <property type="entry name" value="Antibiotic binding domain of TipA-like multidrug resistance regulators"/>
    <property type="match status" value="1"/>
</dbReference>
<dbReference type="PRINTS" id="PR00040">
    <property type="entry name" value="HTHMERR"/>
</dbReference>
<evidence type="ECO:0000313" key="7">
    <source>
        <dbReference type="EMBL" id="MEC4293932.1"/>
    </source>
</evidence>
<keyword evidence="2" id="KW-0238">DNA-binding</keyword>
<dbReference type="Gene3D" id="1.10.1660.10">
    <property type="match status" value="1"/>
</dbReference>
<keyword evidence="4" id="KW-0804">Transcription</keyword>
<dbReference type="InterPro" id="IPR036244">
    <property type="entry name" value="TipA-like_antibiotic-bd"/>
</dbReference>
<evidence type="ECO:0000256" key="1">
    <source>
        <dbReference type="ARBA" id="ARBA00023015"/>
    </source>
</evidence>
<dbReference type="PANTHER" id="PTHR30204:SF90">
    <property type="entry name" value="HTH-TYPE TRANSCRIPTIONAL ACTIVATOR MTA"/>
    <property type="match status" value="1"/>
</dbReference>
<sequence>MESRTYTVGELARLAGVTVRALHHFEDTGLLQPERATNGYRLYGHDDVVRLQQILLLRSCGLTLADIRSALEKNAFDYRAALERHLATLRAQQQELDKLVETVEKTIASLEGRCTMTDKERFEGMKAAHISENEKRFGAEARATYGDAAVDAANARVASLTEEEWVDKEALEGAIIDALENAMAEGDPEGNAAQELCAMHARWLQLHWGEGTYSREAHAALAEAYVADPRFTAYYDERAGEGATRFLRDALKAWCSREHGVAENAVEAEGAVARPVRCTSRRRYPN</sequence>